<name>A0A9D9H8Y3_9SPIR</name>
<dbReference type="Proteomes" id="UP000823633">
    <property type="component" value="Unassembled WGS sequence"/>
</dbReference>
<dbReference type="GO" id="GO:0055085">
    <property type="term" value="P:transmembrane transport"/>
    <property type="evidence" value="ECO:0007669"/>
    <property type="project" value="InterPro"/>
</dbReference>
<dbReference type="InterPro" id="IPR004682">
    <property type="entry name" value="TRAP_DctP"/>
</dbReference>
<gene>
    <name evidence="3" type="ORF">IAC42_00805</name>
</gene>
<comment type="caution">
    <text evidence="3">The sequence shown here is derived from an EMBL/GenBank/DDBJ whole genome shotgun (WGS) entry which is preliminary data.</text>
</comment>
<feature type="signal peptide" evidence="2">
    <location>
        <begin position="1"/>
        <end position="24"/>
    </location>
</feature>
<reference evidence="3" key="2">
    <citation type="journal article" date="2021" name="PeerJ">
        <title>Extensive microbial diversity within the chicken gut microbiome revealed by metagenomics and culture.</title>
        <authorList>
            <person name="Gilroy R."/>
            <person name="Ravi A."/>
            <person name="Getino M."/>
            <person name="Pursley I."/>
            <person name="Horton D.L."/>
            <person name="Alikhan N.F."/>
            <person name="Baker D."/>
            <person name="Gharbi K."/>
            <person name="Hall N."/>
            <person name="Watson M."/>
            <person name="Adriaenssens E.M."/>
            <person name="Foster-Nyarko E."/>
            <person name="Jarju S."/>
            <person name="Secka A."/>
            <person name="Antonio M."/>
            <person name="Oren A."/>
            <person name="Chaudhuri R.R."/>
            <person name="La Ragione R."/>
            <person name="Hildebrand F."/>
            <person name="Pallen M.J."/>
        </authorList>
    </citation>
    <scope>NUCLEOTIDE SEQUENCE</scope>
    <source>
        <strain evidence="3">11167</strain>
    </source>
</reference>
<dbReference type="Gene3D" id="3.40.190.170">
    <property type="entry name" value="Bacterial extracellular solute-binding protein, family 7"/>
    <property type="match status" value="1"/>
</dbReference>
<dbReference type="Pfam" id="PF03480">
    <property type="entry name" value="DctP"/>
    <property type="match status" value="1"/>
</dbReference>
<organism evidence="3 4">
    <name type="scientific">Candidatus Aphodenecus pullistercoris</name>
    <dbReference type="NCBI Taxonomy" id="2840669"/>
    <lineage>
        <taxon>Bacteria</taxon>
        <taxon>Pseudomonadati</taxon>
        <taxon>Spirochaetota</taxon>
        <taxon>Spirochaetia</taxon>
        <taxon>Spirochaetales</taxon>
        <taxon>Candidatus Aphodenecus</taxon>
    </lineage>
</organism>
<dbReference type="PANTHER" id="PTHR33376">
    <property type="match status" value="1"/>
</dbReference>
<dbReference type="PANTHER" id="PTHR33376:SF2">
    <property type="entry name" value="DICARBOXYLATE-BINDING PERIPLASMIC PROTEIN"/>
    <property type="match status" value="1"/>
</dbReference>
<dbReference type="NCBIfam" id="NF037995">
    <property type="entry name" value="TRAP_S1"/>
    <property type="match status" value="1"/>
</dbReference>
<dbReference type="AlphaFoldDB" id="A0A9D9H8Y3"/>
<sequence>MAERMKKVVALLLIAAAIIVPVFAQGGTESAGPVTLVLSEVHAEGYPTTLADYRFAELVNERTEGRVTIDVYSGGTLYGEETGSIEALQIGDLDFARVSASPVASYVPSLNVIQLPYLYRDGDHMWQVLNGPIGQQMLDEIQASGSGLVGLCYYDAGARNFYTTKPVQSVADMAGLKIRLQNNAMMVEMVELLGGNGVTGIGPNEVYSAISQGTIDGAENNWPTYESMGDYEAAPYFILDGHTRVPEILLASENVINKVSAEDWEIIKECAKETQDYEIEQWALREESSREKVVAAGVTVYEPTAEEIQEFQDRMAPIYEEYGAGYEDMIQEIINTGL</sequence>
<evidence type="ECO:0000256" key="2">
    <source>
        <dbReference type="SAM" id="SignalP"/>
    </source>
</evidence>
<dbReference type="InterPro" id="IPR018389">
    <property type="entry name" value="DctP_fam"/>
</dbReference>
<proteinExistence type="predicted"/>
<protein>
    <submittedName>
        <fullName evidence="3">TRAP transporter substrate-binding protein</fullName>
    </submittedName>
</protein>
<dbReference type="CDD" id="cd13671">
    <property type="entry name" value="PBP2_TRAP_SBP_like_3"/>
    <property type="match status" value="1"/>
</dbReference>
<feature type="chain" id="PRO_5039469480" evidence="2">
    <location>
        <begin position="25"/>
        <end position="338"/>
    </location>
</feature>
<keyword evidence="1 2" id="KW-0732">Signal</keyword>
<dbReference type="InterPro" id="IPR038404">
    <property type="entry name" value="TRAP_DctP_sf"/>
</dbReference>
<evidence type="ECO:0000313" key="3">
    <source>
        <dbReference type="EMBL" id="MBO8442289.1"/>
    </source>
</evidence>
<dbReference type="GO" id="GO:0030288">
    <property type="term" value="C:outer membrane-bounded periplasmic space"/>
    <property type="evidence" value="ECO:0007669"/>
    <property type="project" value="InterPro"/>
</dbReference>
<dbReference type="NCBIfam" id="TIGR00787">
    <property type="entry name" value="dctP"/>
    <property type="match status" value="1"/>
</dbReference>
<dbReference type="PIRSF" id="PIRSF006470">
    <property type="entry name" value="DctB"/>
    <property type="match status" value="1"/>
</dbReference>
<evidence type="ECO:0000256" key="1">
    <source>
        <dbReference type="ARBA" id="ARBA00022729"/>
    </source>
</evidence>
<reference evidence="3" key="1">
    <citation type="submission" date="2020-10" db="EMBL/GenBank/DDBJ databases">
        <authorList>
            <person name="Gilroy R."/>
        </authorList>
    </citation>
    <scope>NUCLEOTIDE SEQUENCE</scope>
    <source>
        <strain evidence="3">11167</strain>
    </source>
</reference>
<dbReference type="GO" id="GO:0030246">
    <property type="term" value="F:carbohydrate binding"/>
    <property type="evidence" value="ECO:0007669"/>
    <property type="project" value="TreeGrafter"/>
</dbReference>
<evidence type="ECO:0000313" key="4">
    <source>
        <dbReference type="Proteomes" id="UP000823633"/>
    </source>
</evidence>
<dbReference type="EMBL" id="JADIMU010000006">
    <property type="protein sequence ID" value="MBO8442289.1"/>
    <property type="molecule type" value="Genomic_DNA"/>
</dbReference>
<accession>A0A9D9H8Y3</accession>